<proteinExistence type="predicted"/>
<sequence>MIADVNSEVSTVTSERGGGGERRAPAAVPSRRAISVALLRAERGGRVTTRRPPYVDRKQNSAILVMDLAHGHGYMTTLCYLNV</sequence>
<reference evidence="2" key="1">
    <citation type="submission" date="2021-02" db="EMBL/GenBank/DDBJ databases">
        <authorList>
            <person name="Steward A R."/>
        </authorList>
    </citation>
    <scope>NUCLEOTIDE SEQUENCE</scope>
</reference>
<accession>A0A821MTF4</accession>
<feature type="region of interest" description="Disordered" evidence="1">
    <location>
        <begin position="1"/>
        <end position="28"/>
    </location>
</feature>
<dbReference type="Proteomes" id="UP000663880">
    <property type="component" value="Unassembled WGS sequence"/>
</dbReference>
<dbReference type="AlphaFoldDB" id="A0A821MTF4"/>
<protein>
    <submittedName>
        <fullName evidence="2">Uncharacterized protein</fullName>
    </submittedName>
</protein>
<comment type="caution">
    <text evidence="2">The sequence shown here is derived from an EMBL/GenBank/DDBJ whole genome shotgun (WGS) entry which is preliminary data.</text>
</comment>
<evidence type="ECO:0000313" key="2">
    <source>
        <dbReference type="EMBL" id="CAF4773788.1"/>
    </source>
</evidence>
<organism evidence="2 3">
    <name type="scientific">Pieris macdunnoughi</name>
    <dbReference type="NCBI Taxonomy" id="345717"/>
    <lineage>
        <taxon>Eukaryota</taxon>
        <taxon>Metazoa</taxon>
        <taxon>Ecdysozoa</taxon>
        <taxon>Arthropoda</taxon>
        <taxon>Hexapoda</taxon>
        <taxon>Insecta</taxon>
        <taxon>Pterygota</taxon>
        <taxon>Neoptera</taxon>
        <taxon>Endopterygota</taxon>
        <taxon>Lepidoptera</taxon>
        <taxon>Glossata</taxon>
        <taxon>Ditrysia</taxon>
        <taxon>Papilionoidea</taxon>
        <taxon>Pieridae</taxon>
        <taxon>Pierinae</taxon>
        <taxon>Pieris</taxon>
    </lineage>
</organism>
<dbReference type="EMBL" id="CAJOBZ010000003">
    <property type="protein sequence ID" value="CAF4773788.1"/>
    <property type="molecule type" value="Genomic_DNA"/>
</dbReference>
<keyword evidence="3" id="KW-1185">Reference proteome</keyword>
<evidence type="ECO:0000256" key="1">
    <source>
        <dbReference type="SAM" id="MobiDB-lite"/>
    </source>
</evidence>
<evidence type="ECO:0000313" key="3">
    <source>
        <dbReference type="Proteomes" id="UP000663880"/>
    </source>
</evidence>
<gene>
    <name evidence="2" type="ORF">PMACD_LOCUS1973</name>
</gene>
<name>A0A821MTF4_9NEOP</name>